<feature type="compositionally biased region" description="Pro residues" evidence="4">
    <location>
        <begin position="433"/>
        <end position="447"/>
    </location>
</feature>
<evidence type="ECO:0000259" key="6">
    <source>
        <dbReference type="Pfam" id="PF12295"/>
    </source>
</evidence>
<feature type="domain" description="Symplekin C-terminal" evidence="6">
    <location>
        <begin position="833"/>
        <end position="1063"/>
    </location>
</feature>
<evidence type="ECO:0008006" key="9">
    <source>
        <dbReference type="Google" id="ProtNLM"/>
    </source>
</evidence>
<keyword evidence="2" id="KW-0507">mRNA processing</keyword>
<dbReference type="OrthoDB" id="331600at2759"/>
<evidence type="ECO:0000256" key="1">
    <source>
        <dbReference type="ARBA" id="ARBA00004123"/>
    </source>
</evidence>
<evidence type="ECO:0000256" key="2">
    <source>
        <dbReference type="ARBA" id="ARBA00022664"/>
    </source>
</evidence>
<dbReference type="GO" id="GO:0006397">
    <property type="term" value="P:mRNA processing"/>
    <property type="evidence" value="ECO:0007669"/>
    <property type="project" value="UniProtKB-KW"/>
</dbReference>
<dbReference type="Proteomes" id="UP000319731">
    <property type="component" value="Unassembled WGS sequence"/>
</dbReference>
<feature type="region of interest" description="Disordered" evidence="4">
    <location>
        <begin position="1109"/>
        <end position="1147"/>
    </location>
</feature>
<dbReference type="AlphaFoldDB" id="A0A507CER0"/>
<dbReference type="InterPro" id="IPR011989">
    <property type="entry name" value="ARM-like"/>
</dbReference>
<evidence type="ECO:0000313" key="8">
    <source>
        <dbReference type="Proteomes" id="UP000319731"/>
    </source>
</evidence>
<dbReference type="RefSeq" id="XP_031027686.1">
    <property type="nucleotide sequence ID" value="XM_031166183.1"/>
</dbReference>
<organism evidence="7 8">
    <name type="scientific">Synchytrium microbalum</name>
    <dbReference type="NCBI Taxonomy" id="1806994"/>
    <lineage>
        <taxon>Eukaryota</taxon>
        <taxon>Fungi</taxon>
        <taxon>Fungi incertae sedis</taxon>
        <taxon>Chytridiomycota</taxon>
        <taxon>Chytridiomycota incertae sedis</taxon>
        <taxon>Chytridiomycetes</taxon>
        <taxon>Synchytriales</taxon>
        <taxon>Synchytriaceae</taxon>
        <taxon>Synchytrium</taxon>
    </lineage>
</organism>
<dbReference type="InterPro" id="IPR016024">
    <property type="entry name" value="ARM-type_fold"/>
</dbReference>
<dbReference type="Gene3D" id="1.25.10.10">
    <property type="entry name" value="Leucine-rich Repeat Variant"/>
    <property type="match status" value="1"/>
</dbReference>
<dbReference type="SUPFAM" id="SSF48371">
    <property type="entry name" value="ARM repeat"/>
    <property type="match status" value="1"/>
</dbReference>
<keyword evidence="8" id="KW-1185">Reference proteome</keyword>
<reference evidence="7 8" key="1">
    <citation type="journal article" date="2019" name="Sci. Rep.">
        <title>Comparative genomics of chytrid fungi reveal insights into the obligate biotrophic and pathogenic lifestyle of Synchytrium endobioticum.</title>
        <authorList>
            <person name="van de Vossenberg B.T.L.H."/>
            <person name="Warris S."/>
            <person name="Nguyen H.D.T."/>
            <person name="van Gent-Pelzer M.P.E."/>
            <person name="Joly D.L."/>
            <person name="van de Geest H.C."/>
            <person name="Bonants P.J.M."/>
            <person name="Smith D.S."/>
            <person name="Levesque C.A."/>
            <person name="van der Lee T.A.J."/>
        </authorList>
    </citation>
    <scope>NUCLEOTIDE SEQUENCE [LARGE SCALE GENOMIC DNA]</scope>
    <source>
        <strain evidence="7 8">JEL517</strain>
    </source>
</reference>
<sequence length="1147" mass="126558">MSQQSQQAALVLLNQIVTSPSPNPDALISLLQNQPELIPGLAAVLARIPLVPTSRQVRMCFLKIVDDLITVHQGDLFARADIMTVPLTLWMQTLLAMIEREVDPPVVNRAILCLTNIYPFIFKLTCQNVNAPWPEVTKMKQRLNVLFAGGSDGTKMAVIKMFQVLVVVQTPRDPTVTEGQIGLDLVPQQHHPHLNIQALYAEAGDYLNMLVALISQSSSASSGIMSAVVNCFLPLLRARPQFLSYILGVFKIWYTAPPSALTPWELRNAERSIRNVLIGISKLAAVAPHQAVVHDAIRTLTERQETTKPRPPKRAAPSLSSSTSKRARIDSPSPAVIPLAEARPSASTTPAAIDVNTLPLSLVVDTIFHVMRNMLDERWQSAIAAYCQAYNLPLPPNMSRGTEMARASSGSGQTVPMNVPIVAAKEESRPREPSPPPRVPDTPPPIGEPQEISDLIVSSIIMTKEARTSAIIEALQRVLYAEPVLDHGASLSEASAAVGVHYTKNPKQTLGAARDAWMLIGSRVMAIVDPEISQAVRSELLRFFMEDCRGRFDFAIQWLFEEFMNDHKHANDAAYEPQYSIWLGRVLTEMKAHLDVKDRTIAKLLLDVPSVDGEEVREAIKGYCEDSERVKIGLSTIVDLIQVRPAVRTWALEVLLEYCITQETQLRKLSIVLVKRWVPDHPSLAPRIEEFALQTLRVLLTLPNKEDSQVKMEDVKMEEHEIKKEDEWSRADVVRHLELYFALCSRKQELLHQVLVIYKSLSLPIRNVIDEEIPGLIKSMGQGSLKLLEMLKVFPDGSDNLALIILQTLTKDEKPTPALVHVIKHVLNSDRGDGRWAISILSGLDKMDVLSYLPKIVSLLDGSPTRHALVKEAFARLVDVTVAKEGLLGGPVTTLVGAAPGGSSAAASADMAVFAPNPNPVLAAVTTPAVKGTSTQLTPTELLITLHRLEDQVGLKRTMEATQICFETANVFKQEVLATTLQTLVELPKIPNLMMRTALQAIKTHRGLQSFMNSILVRLISRKVWTEPKVWQGFVLCCASLQPTCYPVLLTMEPDRLRDFLTMCSKNERRADGTSSIKTGLKRYIASVGDRDRARTQVQRLAEVLNEEVVSSNNNNSQSGNATQVAAETPTDGDGREATTPQVVSVS</sequence>
<dbReference type="InterPro" id="IPR021850">
    <property type="entry name" value="Symplekin/Pta1"/>
</dbReference>
<evidence type="ECO:0000259" key="5">
    <source>
        <dbReference type="Pfam" id="PF11935"/>
    </source>
</evidence>
<dbReference type="PANTHER" id="PTHR15245">
    <property type="entry name" value="SYMPLEKIN-RELATED"/>
    <property type="match status" value="1"/>
</dbReference>
<protein>
    <recommendedName>
        <fullName evidence="9">Symplekin</fullName>
    </recommendedName>
</protein>
<comment type="caution">
    <text evidence="7">The sequence shown here is derived from an EMBL/GenBank/DDBJ whole genome shotgun (WGS) entry which is preliminary data.</text>
</comment>
<dbReference type="Pfam" id="PF11935">
    <property type="entry name" value="SYMPK_PTA1_N"/>
    <property type="match status" value="1"/>
</dbReference>
<dbReference type="STRING" id="1806994.A0A507CER0"/>
<evidence type="ECO:0000256" key="3">
    <source>
        <dbReference type="ARBA" id="ARBA00023242"/>
    </source>
</evidence>
<gene>
    <name evidence="7" type="ORF">SmJEL517_g00253</name>
</gene>
<evidence type="ECO:0000313" key="7">
    <source>
        <dbReference type="EMBL" id="TPX37971.1"/>
    </source>
</evidence>
<dbReference type="InterPro" id="IPR032460">
    <property type="entry name" value="Symplekin/Pta1_N"/>
</dbReference>
<dbReference type="EMBL" id="QEAO01000001">
    <property type="protein sequence ID" value="TPX37971.1"/>
    <property type="molecule type" value="Genomic_DNA"/>
</dbReference>
<accession>A0A507CER0</accession>
<feature type="region of interest" description="Disordered" evidence="4">
    <location>
        <begin position="301"/>
        <end position="334"/>
    </location>
</feature>
<proteinExistence type="predicted"/>
<dbReference type="InterPro" id="IPR022075">
    <property type="entry name" value="Symplekin_C"/>
</dbReference>
<evidence type="ECO:0000256" key="4">
    <source>
        <dbReference type="SAM" id="MobiDB-lite"/>
    </source>
</evidence>
<keyword evidence="3" id="KW-0539">Nucleus</keyword>
<dbReference type="PANTHER" id="PTHR15245:SF20">
    <property type="entry name" value="SYMPLEKIN"/>
    <property type="match status" value="1"/>
</dbReference>
<dbReference type="GO" id="GO:0005847">
    <property type="term" value="C:mRNA cleavage and polyadenylation specificity factor complex"/>
    <property type="evidence" value="ECO:0007669"/>
    <property type="project" value="TreeGrafter"/>
</dbReference>
<comment type="subcellular location">
    <subcellularLocation>
        <location evidence="1">Nucleus</location>
    </subcellularLocation>
</comment>
<feature type="domain" description="Symplekin/Pta1 N-terminal" evidence="5">
    <location>
        <begin position="103"/>
        <end position="306"/>
    </location>
</feature>
<name>A0A507CER0_9FUNG</name>
<feature type="region of interest" description="Disordered" evidence="4">
    <location>
        <begin position="425"/>
        <end position="449"/>
    </location>
</feature>
<dbReference type="GeneID" id="42001480"/>
<dbReference type="Pfam" id="PF12295">
    <property type="entry name" value="Symplekin_C"/>
    <property type="match status" value="1"/>
</dbReference>